<dbReference type="GO" id="GO:0030246">
    <property type="term" value="F:carbohydrate binding"/>
    <property type="evidence" value="ECO:0007669"/>
    <property type="project" value="UniProtKB-ARBA"/>
</dbReference>
<keyword evidence="6" id="KW-1185">Reference proteome</keyword>
<dbReference type="RefSeq" id="WP_228051000.1">
    <property type="nucleotide sequence ID" value="NZ_JADEYS010000023.1"/>
</dbReference>
<evidence type="ECO:0000256" key="3">
    <source>
        <dbReference type="ARBA" id="ARBA00022729"/>
    </source>
</evidence>
<evidence type="ECO:0000256" key="1">
    <source>
        <dbReference type="ARBA" id="ARBA00004196"/>
    </source>
</evidence>
<protein>
    <submittedName>
        <fullName evidence="5">Substrate-binding domain-containing protein</fullName>
    </submittedName>
</protein>
<dbReference type="Pfam" id="PF13407">
    <property type="entry name" value="Peripla_BP_4"/>
    <property type="match status" value="1"/>
</dbReference>
<dbReference type="Proteomes" id="UP000640333">
    <property type="component" value="Unassembled WGS sequence"/>
</dbReference>
<dbReference type="PANTHER" id="PTHR46847">
    <property type="entry name" value="D-ALLOSE-BINDING PERIPLASMIC PROTEIN-RELATED"/>
    <property type="match status" value="1"/>
</dbReference>
<dbReference type="GO" id="GO:0030313">
    <property type="term" value="C:cell envelope"/>
    <property type="evidence" value="ECO:0007669"/>
    <property type="project" value="UniProtKB-SubCell"/>
</dbReference>
<gene>
    <name evidence="5" type="ORF">IOQ59_18120</name>
</gene>
<dbReference type="PANTHER" id="PTHR46847:SF1">
    <property type="entry name" value="D-ALLOSE-BINDING PERIPLASMIC PROTEIN-RELATED"/>
    <property type="match status" value="1"/>
</dbReference>
<feature type="domain" description="Periplasmic binding protein" evidence="4">
    <location>
        <begin position="61"/>
        <end position="320"/>
    </location>
</feature>
<keyword evidence="3" id="KW-0732">Signal</keyword>
<reference evidence="5" key="1">
    <citation type="submission" date="2020-10" db="EMBL/GenBank/DDBJ databases">
        <title>Bacterium isolated from coastal waters sediment.</title>
        <authorList>
            <person name="Chen R.-J."/>
            <person name="Lu D.-C."/>
            <person name="Zhu K.-L."/>
            <person name="Du Z.-J."/>
        </authorList>
    </citation>
    <scope>NUCLEOTIDE SEQUENCE</scope>
    <source>
        <strain evidence="5">N1Y112</strain>
    </source>
</reference>
<dbReference type="Gene3D" id="3.40.50.2300">
    <property type="match status" value="2"/>
</dbReference>
<dbReference type="AlphaFoldDB" id="A0A8J7FDQ0"/>
<dbReference type="InterPro" id="IPR028082">
    <property type="entry name" value="Peripla_BP_I"/>
</dbReference>
<name>A0A8J7FDQ0_9GAMM</name>
<organism evidence="5 6">
    <name type="scientific">Pontibacterium sinense</name>
    <dbReference type="NCBI Taxonomy" id="2781979"/>
    <lineage>
        <taxon>Bacteria</taxon>
        <taxon>Pseudomonadati</taxon>
        <taxon>Pseudomonadota</taxon>
        <taxon>Gammaproteobacteria</taxon>
        <taxon>Oceanospirillales</taxon>
        <taxon>Oceanospirillaceae</taxon>
        <taxon>Pontibacterium</taxon>
    </lineage>
</organism>
<dbReference type="EMBL" id="JADEYS010000023">
    <property type="protein sequence ID" value="MBE9399182.1"/>
    <property type="molecule type" value="Genomic_DNA"/>
</dbReference>
<proteinExistence type="inferred from homology"/>
<comment type="similarity">
    <text evidence="2">Belongs to the bacterial solute-binding protein 2 family.</text>
</comment>
<dbReference type="GO" id="GO:0055085">
    <property type="term" value="P:transmembrane transport"/>
    <property type="evidence" value="ECO:0007669"/>
    <property type="project" value="UniProtKB-ARBA"/>
</dbReference>
<evidence type="ECO:0000313" key="5">
    <source>
        <dbReference type="EMBL" id="MBE9399182.1"/>
    </source>
</evidence>
<comment type="caution">
    <text evidence="5">The sequence shown here is derived from an EMBL/GenBank/DDBJ whole genome shotgun (WGS) entry which is preliminary data.</text>
</comment>
<accession>A0A8J7FDQ0</accession>
<dbReference type="SUPFAM" id="SSF53822">
    <property type="entry name" value="Periplasmic binding protein-like I"/>
    <property type="match status" value="1"/>
</dbReference>
<dbReference type="InterPro" id="IPR025997">
    <property type="entry name" value="SBP_2_dom"/>
</dbReference>
<evidence type="ECO:0000313" key="6">
    <source>
        <dbReference type="Proteomes" id="UP000640333"/>
    </source>
</evidence>
<evidence type="ECO:0000256" key="2">
    <source>
        <dbReference type="ARBA" id="ARBA00007639"/>
    </source>
</evidence>
<sequence length="357" mass="40828">MTVFLILSDISVVGAGKLTDYWKYDEYYEFHPIQKQASNELIEAVRNDAVPITEQTKKIKVGIIYPSFQYSGYWLRSVTSFEHRMKELGIDYELKTRYTKPYTEVSKQVKQIEEMLEWSPDYLVYTLDSARQKAMVERLIRGSDIKLILQNITTPIKDWGKKQPFMYTGFDHTEGAKRLARYFKSRMPLGTPYAVIFRNKGLVSEMRGLTFIQEVGNYHTLLSSYYTDSTREGGYKATQQILAETPNVKYIYACGTDTAIGALDALQEAGRPDIIINGWGGGSEEIQELVNGNLQVVLMRMNDSNGVSMAEAIKRDLEGKAVPLIFSGGFTILDDRMSLDEIKRMENKAFRYSNKDM</sequence>
<comment type="subcellular location">
    <subcellularLocation>
        <location evidence="1">Cell envelope</location>
    </subcellularLocation>
</comment>
<evidence type="ECO:0000259" key="4">
    <source>
        <dbReference type="Pfam" id="PF13407"/>
    </source>
</evidence>